<reference evidence="2" key="2">
    <citation type="submission" date="2020-05" db="UniProtKB">
        <authorList>
            <consortium name="EnsemblMetazoa"/>
        </authorList>
    </citation>
    <scope>IDENTIFICATION</scope>
    <source>
        <strain evidence="2">IAEA</strain>
    </source>
</reference>
<reference evidence="3" key="1">
    <citation type="submission" date="2014-03" db="EMBL/GenBank/DDBJ databases">
        <authorList>
            <person name="Aksoy S."/>
            <person name="Warren W."/>
            <person name="Wilson R.K."/>
        </authorList>
    </citation>
    <scope>NUCLEOTIDE SEQUENCE [LARGE SCALE GENOMIC DNA]</scope>
    <source>
        <strain evidence="3">IAEA</strain>
    </source>
</reference>
<protein>
    <submittedName>
        <fullName evidence="2">Uncharacterized protein</fullName>
    </submittedName>
</protein>
<dbReference type="EnsemblMetazoa" id="GBRI018968-RA">
    <property type="protein sequence ID" value="GBRI018968-PA"/>
    <property type="gene ID" value="GBRI018968"/>
</dbReference>
<dbReference type="VEuPathDB" id="VectorBase:GBRI018968"/>
<keyword evidence="3" id="KW-1185">Reference proteome</keyword>
<sequence length="137" mass="15589">MISNMILDISSDMTSDMISDMTPDMMLDMTSDIKLAQKLIFIQLQKKNEHEQQSPSEDSLMYSLSRFSLYRIITNYFVVSLAMADIMVAMMAMTFNFSVQVTGRNLGTTSSAVQCSEAHNALFSKEKCTKKRQNDER</sequence>
<evidence type="ECO:0000256" key="1">
    <source>
        <dbReference type="SAM" id="Phobius"/>
    </source>
</evidence>
<dbReference type="Proteomes" id="UP000091820">
    <property type="component" value="Unassembled WGS sequence"/>
</dbReference>
<keyword evidence="1" id="KW-0812">Transmembrane</keyword>
<keyword evidence="1" id="KW-0472">Membrane</keyword>
<feature type="transmembrane region" description="Helical" evidence="1">
    <location>
        <begin position="73"/>
        <end position="95"/>
    </location>
</feature>
<evidence type="ECO:0000313" key="3">
    <source>
        <dbReference type="Proteomes" id="UP000091820"/>
    </source>
</evidence>
<keyword evidence="1" id="KW-1133">Transmembrane helix</keyword>
<accession>A0A1A9WGM7</accession>
<organism evidence="2 3">
    <name type="scientific">Glossina brevipalpis</name>
    <dbReference type="NCBI Taxonomy" id="37001"/>
    <lineage>
        <taxon>Eukaryota</taxon>
        <taxon>Metazoa</taxon>
        <taxon>Ecdysozoa</taxon>
        <taxon>Arthropoda</taxon>
        <taxon>Hexapoda</taxon>
        <taxon>Insecta</taxon>
        <taxon>Pterygota</taxon>
        <taxon>Neoptera</taxon>
        <taxon>Endopterygota</taxon>
        <taxon>Diptera</taxon>
        <taxon>Brachycera</taxon>
        <taxon>Muscomorpha</taxon>
        <taxon>Hippoboscoidea</taxon>
        <taxon>Glossinidae</taxon>
        <taxon>Glossina</taxon>
    </lineage>
</organism>
<proteinExistence type="predicted"/>
<dbReference type="STRING" id="37001.A0A1A9WGM7"/>
<name>A0A1A9WGM7_9MUSC</name>
<dbReference type="AlphaFoldDB" id="A0A1A9WGM7"/>
<evidence type="ECO:0000313" key="2">
    <source>
        <dbReference type="EnsemblMetazoa" id="GBRI018968-PA"/>
    </source>
</evidence>